<sequence length="59" mass="6755">MIKSTVLNFIEINNQFRIYYQSLEKDPHKKLIQGVAANAARALCFGQVISNTLKYIILL</sequence>
<dbReference type="AlphaFoldDB" id="M6HHS9"/>
<reference evidence="1 2" key="1">
    <citation type="submission" date="2013-01" db="EMBL/GenBank/DDBJ databases">
        <authorList>
            <person name="Harkins D.M."/>
            <person name="Durkin A.S."/>
            <person name="Brinkac L.M."/>
            <person name="Haft D.H."/>
            <person name="Selengut J.D."/>
            <person name="Sanka R."/>
            <person name="DePew J."/>
            <person name="Purushe J."/>
            <person name="Tulsiani S.M."/>
            <person name="Graham G.C."/>
            <person name="Burns M.-A."/>
            <person name="Dohnt M.F."/>
            <person name="Smythe L.D."/>
            <person name="McKay D.B."/>
            <person name="Craig S.B."/>
            <person name="Vinetz J.M."/>
            <person name="Sutton G.G."/>
            <person name="Nierman W.C."/>
            <person name="Fouts D.E."/>
        </authorList>
    </citation>
    <scope>NUCLEOTIDE SEQUENCE [LARGE SCALE GENOMIC DNA]</scope>
    <source>
        <strain evidence="1 2">LT2156</strain>
    </source>
</reference>
<evidence type="ECO:0000313" key="1">
    <source>
        <dbReference type="EMBL" id="EMM96893.1"/>
    </source>
</evidence>
<accession>M6HHS9</accession>
<dbReference type="EMBL" id="AFMF02000020">
    <property type="protein sequence ID" value="EMM96893.1"/>
    <property type="molecule type" value="Genomic_DNA"/>
</dbReference>
<gene>
    <name evidence="1" type="ORF">LEP1GSC158_3723</name>
</gene>
<evidence type="ECO:0000313" key="2">
    <source>
        <dbReference type="Proteomes" id="UP000012089"/>
    </source>
</evidence>
<comment type="caution">
    <text evidence="1">The sequence shown here is derived from an EMBL/GenBank/DDBJ whole genome shotgun (WGS) entry which is preliminary data.</text>
</comment>
<name>M6HHS9_LEPIR</name>
<dbReference type="Proteomes" id="UP000012089">
    <property type="component" value="Unassembled WGS sequence"/>
</dbReference>
<organism evidence="1 2">
    <name type="scientific">Leptospira interrogans serovar Zanoni str. LT2156</name>
    <dbReference type="NCBI Taxonomy" id="1001601"/>
    <lineage>
        <taxon>Bacteria</taxon>
        <taxon>Pseudomonadati</taxon>
        <taxon>Spirochaetota</taxon>
        <taxon>Spirochaetia</taxon>
        <taxon>Leptospirales</taxon>
        <taxon>Leptospiraceae</taxon>
        <taxon>Leptospira</taxon>
    </lineage>
</organism>
<protein>
    <submittedName>
        <fullName evidence="1">Uncharacterized protein</fullName>
    </submittedName>
</protein>
<proteinExistence type="predicted"/>